<evidence type="ECO:0000313" key="2">
    <source>
        <dbReference type="WBParaSite" id="RSKR_0000061700.1"/>
    </source>
</evidence>
<sequence>MSALNITNATGGSSISLNGSSLAVKELFYYSLNNILFQRGILPQDTFERKEAFGIAVMHTTDPKLKDYMKKLSKQIQRWLINKELRKLVVAIVEVDTKVTIEKWDFEIRLDPSLTENLANSSVTIDDKKIALEMGSTLRQITSCVSFLPIIQKKCSFDVIAHTGDALAPDSEWEVTRERSMIEPTEVKLRTSSTGIHNVGAKVQYQLR</sequence>
<proteinExistence type="predicted"/>
<organism evidence="1 2">
    <name type="scientific">Rhabditophanes sp. KR3021</name>
    <dbReference type="NCBI Taxonomy" id="114890"/>
    <lineage>
        <taxon>Eukaryota</taxon>
        <taxon>Metazoa</taxon>
        <taxon>Ecdysozoa</taxon>
        <taxon>Nematoda</taxon>
        <taxon>Chromadorea</taxon>
        <taxon>Rhabditida</taxon>
        <taxon>Tylenchina</taxon>
        <taxon>Panagrolaimomorpha</taxon>
        <taxon>Strongyloidoidea</taxon>
        <taxon>Alloionematidae</taxon>
        <taxon>Rhabditophanes</taxon>
    </lineage>
</organism>
<reference evidence="2" key="1">
    <citation type="submission" date="2016-11" db="UniProtKB">
        <authorList>
            <consortium name="WormBaseParasite"/>
        </authorList>
    </citation>
    <scope>IDENTIFICATION</scope>
    <source>
        <strain evidence="2">KR3021</strain>
    </source>
</reference>
<evidence type="ECO:0000313" key="1">
    <source>
        <dbReference type="Proteomes" id="UP000095286"/>
    </source>
</evidence>
<dbReference type="WBParaSite" id="RSKR_0000061700.1">
    <property type="protein sequence ID" value="RSKR_0000061700.1"/>
    <property type="gene ID" value="RSKR_0000061700"/>
</dbReference>
<protein>
    <submittedName>
        <fullName evidence="2">HORMA domain-containing protein</fullName>
    </submittedName>
</protein>
<name>A0AC35THE9_9BILA</name>
<accession>A0AC35THE9</accession>
<dbReference type="Proteomes" id="UP000095286">
    <property type="component" value="Unplaced"/>
</dbReference>